<evidence type="ECO:0000313" key="8">
    <source>
        <dbReference type="Proteomes" id="UP000482800"/>
    </source>
</evidence>
<comment type="similarity">
    <text evidence="5">Belongs to the FMN-dependent alpha-hydroxy acid dehydrogenase family.</text>
</comment>
<dbReference type="InterPro" id="IPR008259">
    <property type="entry name" value="FMN_hydac_DH_AS"/>
</dbReference>
<evidence type="ECO:0000259" key="6">
    <source>
        <dbReference type="PROSITE" id="PS51349"/>
    </source>
</evidence>
<organism evidence="7 8">
    <name type="scientific">Phytohabitans houttuyneae</name>
    <dbReference type="NCBI Taxonomy" id="1076126"/>
    <lineage>
        <taxon>Bacteria</taxon>
        <taxon>Bacillati</taxon>
        <taxon>Actinomycetota</taxon>
        <taxon>Actinomycetes</taxon>
        <taxon>Micromonosporales</taxon>
        <taxon>Micromonosporaceae</taxon>
    </lineage>
</organism>
<dbReference type="GO" id="GO:0010181">
    <property type="term" value="F:FMN binding"/>
    <property type="evidence" value="ECO:0007669"/>
    <property type="project" value="InterPro"/>
</dbReference>
<dbReference type="Pfam" id="PF01070">
    <property type="entry name" value="FMN_dh"/>
    <property type="match status" value="1"/>
</dbReference>
<reference evidence="7 8" key="1">
    <citation type="submission" date="2020-03" db="EMBL/GenBank/DDBJ databases">
        <title>Whole genome shotgun sequence of Phytohabitans houttuyneae NBRC 108639.</title>
        <authorList>
            <person name="Komaki H."/>
            <person name="Tamura T."/>
        </authorList>
    </citation>
    <scope>NUCLEOTIDE SEQUENCE [LARGE SCALE GENOMIC DNA]</scope>
    <source>
        <strain evidence="7 8">NBRC 108639</strain>
    </source>
</reference>
<gene>
    <name evidence="7" type="ORF">Phou_006940</name>
</gene>
<dbReference type="PROSITE" id="PS51349">
    <property type="entry name" value="FMN_HYDROXY_ACID_DH_2"/>
    <property type="match status" value="1"/>
</dbReference>
<dbReference type="Proteomes" id="UP000482800">
    <property type="component" value="Unassembled WGS sequence"/>
</dbReference>
<dbReference type="AlphaFoldDB" id="A0A6V8JZ03"/>
<reference evidence="7 8" key="2">
    <citation type="submission" date="2020-03" db="EMBL/GenBank/DDBJ databases">
        <authorList>
            <person name="Ichikawa N."/>
            <person name="Kimura A."/>
            <person name="Kitahashi Y."/>
            <person name="Uohara A."/>
        </authorList>
    </citation>
    <scope>NUCLEOTIDE SEQUENCE [LARGE SCALE GENOMIC DNA]</scope>
    <source>
        <strain evidence="7 8">NBRC 108639</strain>
    </source>
</reference>
<evidence type="ECO:0000313" key="7">
    <source>
        <dbReference type="EMBL" id="GFJ76514.1"/>
    </source>
</evidence>
<evidence type="ECO:0000256" key="2">
    <source>
        <dbReference type="ARBA" id="ARBA00022630"/>
    </source>
</evidence>
<dbReference type="InterPro" id="IPR012133">
    <property type="entry name" value="Alpha-hydoxy_acid_DH_FMN"/>
</dbReference>
<dbReference type="SUPFAM" id="SSF51395">
    <property type="entry name" value="FMN-linked oxidoreductases"/>
    <property type="match status" value="1"/>
</dbReference>
<evidence type="ECO:0000256" key="5">
    <source>
        <dbReference type="ARBA" id="ARBA00024042"/>
    </source>
</evidence>
<evidence type="ECO:0000256" key="1">
    <source>
        <dbReference type="ARBA" id="ARBA00001917"/>
    </source>
</evidence>
<evidence type="ECO:0000256" key="3">
    <source>
        <dbReference type="ARBA" id="ARBA00022643"/>
    </source>
</evidence>
<keyword evidence="2" id="KW-0285">Flavoprotein</keyword>
<protein>
    <recommendedName>
        <fullName evidence="6">FMN hydroxy acid dehydrogenase domain-containing protein</fullName>
    </recommendedName>
</protein>
<name>A0A6V8JZ03_9ACTN</name>
<keyword evidence="3" id="KW-0288">FMN</keyword>
<dbReference type="GO" id="GO:0016491">
    <property type="term" value="F:oxidoreductase activity"/>
    <property type="evidence" value="ECO:0007669"/>
    <property type="project" value="UniProtKB-KW"/>
</dbReference>
<dbReference type="PANTHER" id="PTHR10578">
    <property type="entry name" value="S -2-HYDROXY-ACID OXIDASE-RELATED"/>
    <property type="match status" value="1"/>
</dbReference>
<dbReference type="InterPro" id="IPR037396">
    <property type="entry name" value="FMN_HAD"/>
</dbReference>
<accession>A0A6V8JZ03</accession>
<dbReference type="Gene3D" id="3.20.20.70">
    <property type="entry name" value="Aldolase class I"/>
    <property type="match status" value="1"/>
</dbReference>
<comment type="caution">
    <text evidence="7">The sequence shown here is derived from an EMBL/GenBank/DDBJ whole genome shotgun (WGS) entry which is preliminary data.</text>
</comment>
<evidence type="ECO:0000256" key="4">
    <source>
        <dbReference type="ARBA" id="ARBA00023002"/>
    </source>
</evidence>
<proteinExistence type="inferred from homology"/>
<keyword evidence="8" id="KW-1185">Reference proteome</keyword>
<dbReference type="PROSITE" id="PS00557">
    <property type="entry name" value="FMN_HYDROXY_ACID_DH_1"/>
    <property type="match status" value="1"/>
</dbReference>
<dbReference type="CDD" id="cd02809">
    <property type="entry name" value="alpha_hydroxyacid_oxid_FMN"/>
    <property type="match status" value="1"/>
</dbReference>
<dbReference type="PANTHER" id="PTHR10578:SF107">
    <property type="entry name" value="2-HYDROXYACID OXIDASE 1"/>
    <property type="match status" value="1"/>
</dbReference>
<dbReference type="InterPro" id="IPR000262">
    <property type="entry name" value="FMN-dep_DH"/>
</dbReference>
<sequence length="392" mass="41716">MDALLTVAEYEVAARDRLPAGIWDYISGGSGQERTLAANREAFGRLALRPRVLVDVSRPDLSTTLLGAPLRVPIGVAPVAYHQLAHPDGEVATARAAPFLVVSVFASRTLEEIAAAADGPLWLQLYWFRRREVVTRLVRRAEAAGYRALVLTLDTPRVGRRLRDVRRGFAIPAGIVAANVETAVMARTHVAVDGESALARHSREQFDPSLGPADLAWLCGQTELPVLVKGVLTAEDAELALAHGAAGVVVSNHGGRQLDGAVASVDALAEVAAAVGGRGRSCWTAASVPARTCCARWRSARARCWLAGPRCGAWRWTGSRGRARCSTSSRPSWRRRWCSPAAPDSPMWTCVYWPLSTSRGSSCSGSRCAPRCCCPCTGSTGCSCCSPSGSGT</sequence>
<dbReference type="InterPro" id="IPR013785">
    <property type="entry name" value="Aldolase_TIM"/>
</dbReference>
<comment type="cofactor">
    <cofactor evidence="1">
        <name>FMN</name>
        <dbReference type="ChEBI" id="CHEBI:58210"/>
    </cofactor>
</comment>
<keyword evidence="4" id="KW-0560">Oxidoreductase</keyword>
<feature type="domain" description="FMN hydroxy acid dehydrogenase" evidence="6">
    <location>
        <begin position="1"/>
        <end position="278"/>
    </location>
</feature>
<dbReference type="EMBL" id="BLPF01000001">
    <property type="protein sequence ID" value="GFJ76514.1"/>
    <property type="molecule type" value="Genomic_DNA"/>
</dbReference>